<protein>
    <submittedName>
        <fullName evidence="7">Amino acid/amide ABC transporter substrate-binding protein (HAAT family)</fullName>
    </submittedName>
</protein>
<evidence type="ECO:0000259" key="6">
    <source>
        <dbReference type="Pfam" id="PF13458"/>
    </source>
</evidence>
<keyword evidence="2" id="KW-0813">Transport</keyword>
<evidence type="ECO:0000313" key="7">
    <source>
        <dbReference type="EMBL" id="RKQ55482.1"/>
    </source>
</evidence>
<dbReference type="Gene3D" id="3.40.50.2300">
    <property type="match status" value="2"/>
</dbReference>
<evidence type="ECO:0000256" key="2">
    <source>
        <dbReference type="ARBA" id="ARBA00022448"/>
    </source>
</evidence>
<evidence type="ECO:0000256" key="5">
    <source>
        <dbReference type="SAM" id="SignalP"/>
    </source>
</evidence>
<dbReference type="RefSeq" id="WP_120811672.1">
    <property type="nucleotide sequence ID" value="NZ_RBID01000017.1"/>
</dbReference>
<evidence type="ECO:0000256" key="1">
    <source>
        <dbReference type="ARBA" id="ARBA00010062"/>
    </source>
</evidence>
<gene>
    <name evidence="7" type="ORF">C8E02_2864</name>
</gene>
<comment type="caution">
    <text evidence="7">The sequence shown here is derived from an EMBL/GenBank/DDBJ whole genome shotgun (WGS) entry which is preliminary data.</text>
</comment>
<dbReference type="PRINTS" id="PR00337">
    <property type="entry name" value="LEUILEVALBP"/>
</dbReference>
<dbReference type="AlphaFoldDB" id="A0A495B3E3"/>
<accession>A0A495B3E3</accession>
<dbReference type="PANTHER" id="PTHR30483">
    <property type="entry name" value="LEUCINE-SPECIFIC-BINDING PROTEIN"/>
    <property type="match status" value="1"/>
</dbReference>
<feature type="signal peptide" evidence="5">
    <location>
        <begin position="1"/>
        <end position="18"/>
    </location>
</feature>
<dbReference type="PANTHER" id="PTHR30483:SF6">
    <property type="entry name" value="PERIPLASMIC BINDING PROTEIN OF ABC TRANSPORTER FOR NATURAL AMINO ACIDS"/>
    <property type="match status" value="1"/>
</dbReference>
<dbReference type="CDD" id="cd06335">
    <property type="entry name" value="PBP1_ABC_ligand_binding-like"/>
    <property type="match status" value="1"/>
</dbReference>
<evidence type="ECO:0000256" key="3">
    <source>
        <dbReference type="ARBA" id="ARBA00022729"/>
    </source>
</evidence>
<dbReference type="Pfam" id="PF13458">
    <property type="entry name" value="Peripla_BP_6"/>
    <property type="match status" value="1"/>
</dbReference>
<dbReference type="InterPro" id="IPR028082">
    <property type="entry name" value="Peripla_BP_I"/>
</dbReference>
<evidence type="ECO:0000256" key="4">
    <source>
        <dbReference type="ARBA" id="ARBA00022970"/>
    </source>
</evidence>
<proteinExistence type="inferred from homology"/>
<dbReference type="InterPro" id="IPR051010">
    <property type="entry name" value="BCAA_transport"/>
</dbReference>
<dbReference type="InterPro" id="IPR028081">
    <property type="entry name" value="Leu-bd"/>
</dbReference>
<dbReference type="SUPFAM" id="SSF53822">
    <property type="entry name" value="Periplasmic binding protein-like I"/>
    <property type="match status" value="1"/>
</dbReference>
<dbReference type="Proteomes" id="UP000279384">
    <property type="component" value="Unassembled WGS sequence"/>
</dbReference>
<comment type="similarity">
    <text evidence="1">Belongs to the leucine-binding protein family.</text>
</comment>
<evidence type="ECO:0000313" key="8">
    <source>
        <dbReference type="Proteomes" id="UP000279384"/>
    </source>
</evidence>
<sequence>MYRTLRLLLLCLPLAASAAEALRIGVSGPFTGGSAPMGISMRNGIRLAAAEINRSGGIRGRPLLLIERDDMGRSDIGIRIAKELTLHQRVIASVGFVNSGVALASQGHYQQAGIPAITAVATAPKVTAQFAPPKYPLNYVFRVAASDAQQAPLIVREAKRSGLSRLAIFHDKTNYGRIGEEELIKALRQQGLSPVYIGQFRLGERDMIAQLSRARDLGAQAILTYAIGPELAQIANSLAQMDWRPQLIGSWTLSMSNFIDDAGPNAEGARMVQTFISDSADPLRQDFVARYLHTFGGRRIPSAVSAAQGYDSLLLLAAALRHSASTDGKAIVRALENLPAPVKGVITTYRQPFSASDHDAIDLAVPVIGKLQHGEVVHAYSNERTQKRRP</sequence>
<feature type="domain" description="Leucine-binding protein" evidence="6">
    <location>
        <begin position="22"/>
        <end position="349"/>
    </location>
</feature>
<keyword evidence="3 5" id="KW-0732">Signal</keyword>
<reference evidence="7 8" key="1">
    <citation type="submission" date="2018-10" db="EMBL/GenBank/DDBJ databases">
        <title>Genomic Encyclopedia of Type Strains, Phase IV (KMG-IV): sequencing the most valuable type-strain genomes for metagenomic binning, comparative biology and taxonomic classification.</title>
        <authorList>
            <person name="Goeker M."/>
        </authorList>
    </citation>
    <scope>NUCLEOTIDE SEQUENCE [LARGE SCALE GENOMIC DNA]</scope>
    <source>
        <strain evidence="7 8">DSM 3303</strain>
    </source>
</reference>
<feature type="chain" id="PRO_5019824755" evidence="5">
    <location>
        <begin position="19"/>
        <end position="390"/>
    </location>
</feature>
<organism evidence="7 8">
    <name type="scientific">Vogesella indigofera</name>
    <name type="common">Pseudomonas indigofera</name>
    <dbReference type="NCBI Taxonomy" id="45465"/>
    <lineage>
        <taxon>Bacteria</taxon>
        <taxon>Pseudomonadati</taxon>
        <taxon>Pseudomonadota</taxon>
        <taxon>Betaproteobacteria</taxon>
        <taxon>Neisseriales</taxon>
        <taxon>Chromobacteriaceae</taxon>
        <taxon>Vogesella</taxon>
    </lineage>
</organism>
<dbReference type="GO" id="GO:0006865">
    <property type="term" value="P:amino acid transport"/>
    <property type="evidence" value="ECO:0007669"/>
    <property type="project" value="UniProtKB-KW"/>
</dbReference>
<name>A0A495B3E3_VOGIN</name>
<dbReference type="InterPro" id="IPR000709">
    <property type="entry name" value="Leu_Ile_Val-bd"/>
</dbReference>
<dbReference type="EMBL" id="RBID01000017">
    <property type="protein sequence ID" value="RKQ55482.1"/>
    <property type="molecule type" value="Genomic_DNA"/>
</dbReference>
<keyword evidence="4" id="KW-0029">Amino-acid transport</keyword>